<reference evidence="4 5" key="1">
    <citation type="journal article" date="2013" name="Genome Announc.">
        <title>Draft genome sequences for three mercury-methylating, sulfate-reducing bacteria.</title>
        <authorList>
            <person name="Brown S.D."/>
            <person name="Hurt R.A.Jr."/>
            <person name="Gilmour C.C."/>
            <person name="Elias D.A."/>
        </authorList>
    </citation>
    <scope>NUCLEOTIDE SEQUENCE [LARGE SCALE GENOMIC DNA]</scope>
    <source>
        <strain evidence="4 5">DSM 16529</strain>
    </source>
</reference>
<dbReference type="RefSeq" id="WP_020886153.1">
    <property type="nucleotide sequence ID" value="NZ_ATHI01000005.1"/>
</dbReference>
<dbReference type="InterPro" id="IPR021834">
    <property type="entry name" value="DUF3426"/>
</dbReference>
<keyword evidence="2" id="KW-0812">Transmembrane</keyword>
<gene>
    <name evidence="4" type="ORF">dsat_2267</name>
</gene>
<feature type="compositionally biased region" description="Acidic residues" evidence="1">
    <location>
        <begin position="43"/>
        <end position="57"/>
    </location>
</feature>
<dbReference type="AlphaFoldDB" id="S7ULW9"/>
<feature type="domain" description="Zinc finger/thioredoxin putative" evidence="3">
    <location>
        <begin position="1"/>
        <end position="36"/>
    </location>
</feature>
<dbReference type="Pfam" id="PF13717">
    <property type="entry name" value="Zn_ribbon_4"/>
    <property type="match status" value="1"/>
</dbReference>
<proteinExistence type="predicted"/>
<feature type="region of interest" description="Disordered" evidence="1">
    <location>
        <begin position="43"/>
        <end position="98"/>
    </location>
</feature>
<evidence type="ECO:0000256" key="2">
    <source>
        <dbReference type="SAM" id="Phobius"/>
    </source>
</evidence>
<dbReference type="STRING" id="1121439.dsat_2267"/>
<dbReference type="eggNOG" id="ENOG50337XV">
    <property type="taxonomic scope" value="Bacteria"/>
</dbReference>
<accession>S7ULW9</accession>
<sequence length="278" mass="30278">MIVECPNCRAKYNLPEDKIPAGGTKVRCTQCSHVFPVSPGADDDDLGDLLGIDDDDLGAPSSRGKGSRDDEFEFKTDDDETDFSLDIGKPEKKPRKGPGAAAKKRILLMAMALLVLVGGGAGLYYSGLLEPLFQVGEPGDQAAQESPVKFIVLENVRQYYVNNEKAGQLFVIEGKAVNQFERPRDFIKIEATLFDAKGQPLVTRQALCGNILSYFQLQVLSRTEIEAALDNEMGVLNNNTNLETGAGTPFMLVFFEPPEDVVEFGVKVIDAQRAGASR</sequence>
<protein>
    <submittedName>
        <fullName evidence="4">MJ0042 family finger-like protein</fullName>
    </submittedName>
</protein>
<organism evidence="4 5">
    <name type="scientific">Alkalidesulfovibrio alkalitolerans DSM 16529</name>
    <dbReference type="NCBI Taxonomy" id="1121439"/>
    <lineage>
        <taxon>Bacteria</taxon>
        <taxon>Pseudomonadati</taxon>
        <taxon>Thermodesulfobacteriota</taxon>
        <taxon>Desulfovibrionia</taxon>
        <taxon>Desulfovibrionales</taxon>
        <taxon>Desulfovibrionaceae</taxon>
        <taxon>Alkalidesulfovibrio</taxon>
    </lineage>
</organism>
<feature type="compositionally biased region" description="Basic and acidic residues" evidence="1">
    <location>
        <begin position="66"/>
        <end position="75"/>
    </location>
</feature>
<dbReference type="PATRIC" id="fig|1121439.3.peg.656"/>
<keyword evidence="5" id="KW-1185">Reference proteome</keyword>
<dbReference type="EMBL" id="ATHI01000005">
    <property type="protein sequence ID" value="EPR34904.1"/>
    <property type="molecule type" value="Genomic_DNA"/>
</dbReference>
<evidence type="ECO:0000256" key="1">
    <source>
        <dbReference type="SAM" id="MobiDB-lite"/>
    </source>
</evidence>
<dbReference type="Pfam" id="PF11906">
    <property type="entry name" value="DUF3426"/>
    <property type="match status" value="1"/>
</dbReference>
<comment type="caution">
    <text evidence="4">The sequence shown here is derived from an EMBL/GenBank/DDBJ whole genome shotgun (WGS) entry which is preliminary data.</text>
</comment>
<keyword evidence="2" id="KW-0472">Membrane</keyword>
<evidence type="ECO:0000313" key="5">
    <source>
        <dbReference type="Proteomes" id="UP000014975"/>
    </source>
</evidence>
<name>S7ULW9_9BACT</name>
<feature type="transmembrane region" description="Helical" evidence="2">
    <location>
        <begin position="106"/>
        <end position="125"/>
    </location>
</feature>
<evidence type="ECO:0000313" key="4">
    <source>
        <dbReference type="EMBL" id="EPR34904.1"/>
    </source>
</evidence>
<dbReference type="OrthoDB" id="5506264at2"/>
<dbReference type="Proteomes" id="UP000014975">
    <property type="component" value="Unassembled WGS sequence"/>
</dbReference>
<dbReference type="NCBIfam" id="TIGR02098">
    <property type="entry name" value="MJ0042_CXXC"/>
    <property type="match status" value="1"/>
</dbReference>
<evidence type="ECO:0000259" key="3">
    <source>
        <dbReference type="Pfam" id="PF13717"/>
    </source>
</evidence>
<keyword evidence="2" id="KW-1133">Transmembrane helix</keyword>
<dbReference type="InterPro" id="IPR011723">
    <property type="entry name" value="Znf/thioredoxin_put"/>
</dbReference>